<feature type="compositionally biased region" description="Basic and acidic residues" evidence="3">
    <location>
        <begin position="1"/>
        <end position="11"/>
    </location>
</feature>
<dbReference type="EMBL" id="CACVBM020001829">
    <property type="protein sequence ID" value="CAA7060643.1"/>
    <property type="molecule type" value="Genomic_DNA"/>
</dbReference>
<dbReference type="GO" id="GO:0005634">
    <property type="term" value="C:nucleus"/>
    <property type="evidence" value="ECO:0007669"/>
    <property type="project" value="UniProtKB-SubCell"/>
</dbReference>
<evidence type="ECO:0000313" key="6">
    <source>
        <dbReference type="Proteomes" id="UP000467841"/>
    </source>
</evidence>
<feature type="domain" description="ENT" evidence="4">
    <location>
        <begin position="49"/>
        <end position="135"/>
    </location>
</feature>
<dbReference type="InterPro" id="IPR033485">
    <property type="entry name" value="EMSY-LIKE_plant"/>
</dbReference>
<dbReference type="PANTHER" id="PTHR33432">
    <property type="entry name" value="PROTEIN EMSY-LIKE 4"/>
    <property type="match status" value="1"/>
</dbReference>
<dbReference type="SMART" id="SM01191">
    <property type="entry name" value="ENT"/>
    <property type="match status" value="1"/>
</dbReference>
<reference evidence="5" key="1">
    <citation type="submission" date="2020-01" db="EMBL/GenBank/DDBJ databases">
        <authorList>
            <person name="Mishra B."/>
        </authorList>
    </citation>
    <scope>NUCLEOTIDE SEQUENCE [LARGE SCALE GENOMIC DNA]</scope>
</reference>
<dbReference type="AlphaFoldDB" id="A0A6D2L876"/>
<evidence type="ECO:0000313" key="5">
    <source>
        <dbReference type="EMBL" id="CAA7060643.1"/>
    </source>
</evidence>
<evidence type="ECO:0000256" key="1">
    <source>
        <dbReference type="ARBA" id="ARBA00004123"/>
    </source>
</evidence>
<dbReference type="Gene3D" id="1.10.1240.40">
    <property type="entry name" value="ENT domain"/>
    <property type="match status" value="1"/>
</dbReference>
<feature type="region of interest" description="Disordered" evidence="3">
    <location>
        <begin position="1"/>
        <end position="44"/>
    </location>
</feature>
<proteinExistence type="predicted"/>
<dbReference type="SUPFAM" id="SSF158639">
    <property type="entry name" value="ENT-like"/>
    <property type="match status" value="1"/>
</dbReference>
<dbReference type="Pfam" id="PF03735">
    <property type="entry name" value="ENT"/>
    <property type="match status" value="1"/>
</dbReference>
<organism evidence="5 6">
    <name type="scientific">Microthlaspi erraticum</name>
    <dbReference type="NCBI Taxonomy" id="1685480"/>
    <lineage>
        <taxon>Eukaryota</taxon>
        <taxon>Viridiplantae</taxon>
        <taxon>Streptophyta</taxon>
        <taxon>Embryophyta</taxon>
        <taxon>Tracheophyta</taxon>
        <taxon>Spermatophyta</taxon>
        <taxon>Magnoliopsida</taxon>
        <taxon>eudicotyledons</taxon>
        <taxon>Gunneridae</taxon>
        <taxon>Pentapetalae</taxon>
        <taxon>rosids</taxon>
        <taxon>malvids</taxon>
        <taxon>Brassicales</taxon>
        <taxon>Brassicaceae</taxon>
        <taxon>Coluteocarpeae</taxon>
        <taxon>Microthlaspi</taxon>
    </lineage>
</organism>
<dbReference type="PROSITE" id="PS51138">
    <property type="entry name" value="ENT"/>
    <property type="match status" value="1"/>
</dbReference>
<evidence type="ECO:0000256" key="2">
    <source>
        <dbReference type="ARBA" id="ARBA00023242"/>
    </source>
</evidence>
<name>A0A6D2L876_9BRAS</name>
<dbReference type="InterPro" id="IPR005491">
    <property type="entry name" value="ENT_dom"/>
</dbReference>
<accession>A0A6D2L876</accession>
<dbReference type="OrthoDB" id="1060826at2759"/>
<protein>
    <recommendedName>
        <fullName evidence="4">ENT domain-containing protein</fullName>
    </recommendedName>
</protein>
<keyword evidence="6" id="KW-1185">Reference proteome</keyword>
<dbReference type="GO" id="GO:0050832">
    <property type="term" value="P:defense response to fungus"/>
    <property type="evidence" value="ECO:0007669"/>
    <property type="project" value="InterPro"/>
</dbReference>
<evidence type="ECO:0000259" key="4">
    <source>
        <dbReference type="PROSITE" id="PS51138"/>
    </source>
</evidence>
<dbReference type="InterPro" id="IPR036142">
    <property type="entry name" value="ENT_dom-like_sf"/>
</dbReference>
<comment type="caution">
    <text evidence="5">The sequence shown here is derived from an EMBL/GenBank/DDBJ whole genome shotgun (WGS) entry which is preliminary data.</text>
</comment>
<dbReference type="PANTHER" id="PTHR33432:SF15">
    <property type="entry name" value="EMSY N TERMINUS (ENT)_ PLANT TUDOR-LIKE DOMAINS-CONTAINING PROTEIN"/>
    <property type="match status" value="1"/>
</dbReference>
<gene>
    <name evidence="5" type="ORF">MERR_LOCUS47879</name>
</gene>
<keyword evidence="2" id="KW-0539">Nucleus</keyword>
<dbReference type="Proteomes" id="UP000467841">
    <property type="component" value="Unassembled WGS sequence"/>
</dbReference>
<comment type="subcellular location">
    <subcellularLocation>
        <location evidence="1">Nucleus</location>
    </subcellularLocation>
</comment>
<sequence length="332" mass="36901">MSNQKDKDKASDSPSQATALPFKKRGFAGKTPPTSSNSNNDASFFQMNENLNDYELKTQAYSNVLGAFTAESSSISSSRITILDDLKKAWNITKETHNVLVKKQQTDPLIQQLSEISVASDEKGKQEVAGVKGNQLKDLLSRTIVSKEDLLRYQERLNAAPAKMPKPSSPSKASTIPGWGKVSPASLVDKWVNLRMPGEDKYVALLIKAYDAETEMHHLVESLSQKNFSDPCDWIDLRHVRLKLLPLSFKFFYFSSLFTEAQNSLQIPAEDMVWQEGHPGFPTRSCFLKPGETILNETSTVREKKQLKEVGKTAGGIPIIRKVDKGKGIALP</sequence>
<evidence type="ECO:0000256" key="3">
    <source>
        <dbReference type="SAM" id="MobiDB-lite"/>
    </source>
</evidence>
<feature type="compositionally biased region" description="Polar residues" evidence="3">
    <location>
        <begin position="32"/>
        <end position="44"/>
    </location>
</feature>